<dbReference type="InterPro" id="IPR036514">
    <property type="entry name" value="SGNH_hydro_sf"/>
</dbReference>
<dbReference type="RefSeq" id="WP_211143157.1">
    <property type="nucleotide sequence ID" value="NZ_JAEEGB010000015.1"/>
</dbReference>
<evidence type="ECO:0000313" key="1">
    <source>
        <dbReference type="EMBL" id="MBI6873729.1"/>
    </source>
</evidence>
<protein>
    <submittedName>
        <fullName evidence="1">SGNH/GDSL hydrolase family protein</fullName>
    </submittedName>
</protein>
<dbReference type="SUPFAM" id="SSF52266">
    <property type="entry name" value="SGNH hydrolase"/>
    <property type="match status" value="1"/>
</dbReference>
<evidence type="ECO:0000313" key="2">
    <source>
        <dbReference type="Proteomes" id="UP000622687"/>
    </source>
</evidence>
<name>A0A934HYT5_9CLOT</name>
<gene>
    <name evidence="1" type="ORF">I6U51_13565</name>
</gene>
<keyword evidence="2" id="KW-1185">Reference proteome</keyword>
<dbReference type="GO" id="GO:0016788">
    <property type="term" value="F:hydrolase activity, acting on ester bonds"/>
    <property type="evidence" value="ECO:0007669"/>
    <property type="project" value="InterPro"/>
</dbReference>
<dbReference type="AlphaFoldDB" id="A0A934HYT5"/>
<dbReference type="Proteomes" id="UP000622687">
    <property type="component" value="Unassembled WGS sequence"/>
</dbReference>
<sequence>MDGKAKMFKKIYTFNDAWSQWKAGNKFPIAFYGDSTIDGNNTTGYVANILGKDSQSPNTFCKKLETTLHLATGNNRLRIYNAGFSGKDSAFGVANINAEFGIGTDYSDVKMVGIGWGINDRLNYSDAKAYRDGFKANIISQINWFYSRGIQPFLLTTQAIVSPNVDTQYVSQYPLRTAEAINSIANEVKRELSVEYNLELIDINKFTERFLLYSPTDIATLIPDRLHFGDIGHQYEADLIFAHISPQVIFVETDTKIDYSTQKVINGVNEDKLTYSPIDQYGFKLYAKYPKSDGLNTKIMEAWVFINSKDEMSLKSYVSCYLNTYIKINGVVYKSEALETILSTLSLGLYHLEVFSGSTNNVDHVDCVDFKGFHIKSK</sequence>
<comment type="caution">
    <text evidence="1">The sequence shown here is derived from an EMBL/GenBank/DDBJ whole genome shotgun (WGS) entry which is preliminary data.</text>
</comment>
<dbReference type="Pfam" id="PF00657">
    <property type="entry name" value="Lipase_GDSL"/>
    <property type="match status" value="1"/>
</dbReference>
<accession>A0A934HYT5</accession>
<dbReference type="EMBL" id="JAEEGB010000015">
    <property type="protein sequence ID" value="MBI6873729.1"/>
    <property type="molecule type" value="Genomic_DNA"/>
</dbReference>
<reference evidence="1" key="1">
    <citation type="submission" date="2020-12" db="EMBL/GenBank/DDBJ databases">
        <title>Clostridium thailandense sp. nov., a novel acetogenic bacterium isolated from peat land soil in Thailand.</title>
        <authorList>
            <person name="Chaikitkaew S."/>
            <person name="Birkeland N.K."/>
        </authorList>
    </citation>
    <scope>NUCLEOTIDE SEQUENCE</scope>
    <source>
        <strain evidence="1">DSM 17425</strain>
    </source>
</reference>
<dbReference type="CDD" id="cd00229">
    <property type="entry name" value="SGNH_hydrolase"/>
    <property type="match status" value="1"/>
</dbReference>
<dbReference type="InterPro" id="IPR001087">
    <property type="entry name" value="GDSL"/>
</dbReference>
<proteinExistence type="predicted"/>
<keyword evidence="1" id="KW-0378">Hydrolase</keyword>
<organism evidence="1 2">
    <name type="scientific">Clostridium aciditolerans</name>
    <dbReference type="NCBI Taxonomy" id="339861"/>
    <lineage>
        <taxon>Bacteria</taxon>
        <taxon>Bacillati</taxon>
        <taxon>Bacillota</taxon>
        <taxon>Clostridia</taxon>
        <taxon>Eubacteriales</taxon>
        <taxon>Clostridiaceae</taxon>
        <taxon>Clostridium</taxon>
    </lineage>
</organism>
<dbReference type="Gene3D" id="3.40.50.1110">
    <property type="entry name" value="SGNH hydrolase"/>
    <property type="match status" value="1"/>
</dbReference>